<evidence type="ECO:0000313" key="2">
    <source>
        <dbReference type="EMBL" id="KAH0544460.1"/>
    </source>
</evidence>
<name>A0A9P8IBC7_9PEZI</name>
<organism evidence="2 3">
    <name type="scientific">Glutinoglossum americanum</name>
    <dbReference type="NCBI Taxonomy" id="1670608"/>
    <lineage>
        <taxon>Eukaryota</taxon>
        <taxon>Fungi</taxon>
        <taxon>Dikarya</taxon>
        <taxon>Ascomycota</taxon>
        <taxon>Pezizomycotina</taxon>
        <taxon>Geoglossomycetes</taxon>
        <taxon>Geoglossales</taxon>
        <taxon>Geoglossaceae</taxon>
        <taxon>Glutinoglossum</taxon>
    </lineage>
</organism>
<evidence type="ECO:0000313" key="3">
    <source>
        <dbReference type="Proteomes" id="UP000698800"/>
    </source>
</evidence>
<proteinExistence type="predicted"/>
<dbReference type="AlphaFoldDB" id="A0A9P8IBC7"/>
<keyword evidence="3" id="KW-1185">Reference proteome</keyword>
<feature type="region of interest" description="Disordered" evidence="1">
    <location>
        <begin position="225"/>
        <end position="244"/>
    </location>
</feature>
<dbReference type="EMBL" id="JAGHQL010000018">
    <property type="protein sequence ID" value="KAH0544460.1"/>
    <property type="molecule type" value="Genomic_DNA"/>
</dbReference>
<dbReference type="OrthoDB" id="5385189at2759"/>
<sequence length="323" mass="35825">MSNVEAQALKLATLETLSKGLSYELRVAALKIIFERATRESLGPLLQRVGSNDAQARASALQVLKLLSQSTPHQSFNNLSTFRALIQALHYYVPPHTTKAEHRAAHLRTPPERNAMYVLARLIPYNVSEALKAGVVTRWLARYPFGDTDHQRHEAIKALKSWNAQDVLLSEIVCAIEGHPDGRKQMRMAGLTGSAIGEPDSDGDERMIGGVEDISAAVGGLAGRRRLRDASSEEQTRRRQRREAMVLSDRAEPIGSDDIIQQHSTDFRRDEEEEAVINQEMERLMDQVLNSNAVGRAAVAGPEQPRRGAVWSWIPWRPSAGTG</sequence>
<dbReference type="Proteomes" id="UP000698800">
    <property type="component" value="Unassembled WGS sequence"/>
</dbReference>
<accession>A0A9P8IBC7</accession>
<gene>
    <name evidence="2" type="ORF">FGG08_001357</name>
</gene>
<feature type="compositionally biased region" description="Basic and acidic residues" evidence="1">
    <location>
        <begin position="228"/>
        <end position="237"/>
    </location>
</feature>
<reference evidence="2" key="1">
    <citation type="submission" date="2021-03" db="EMBL/GenBank/DDBJ databases">
        <title>Comparative genomics and phylogenomic investigation of the class Geoglossomycetes provide insights into ecological specialization and systematics.</title>
        <authorList>
            <person name="Melie T."/>
            <person name="Pirro S."/>
            <person name="Miller A.N."/>
            <person name="Quandt A."/>
        </authorList>
    </citation>
    <scope>NUCLEOTIDE SEQUENCE</scope>
    <source>
        <strain evidence="2">GBOQ0MN5Z8</strain>
    </source>
</reference>
<evidence type="ECO:0000256" key="1">
    <source>
        <dbReference type="SAM" id="MobiDB-lite"/>
    </source>
</evidence>
<protein>
    <submittedName>
        <fullName evidence="2">Uncharacterized protein</fullName>
    </submittedName>
</protein>
<comment type="caution">
    <text evidence="2">The sequence shown here is derived from an EMBL/GenBank/DDBJ whole genome shotgun (WGS) entry which is preliminary data.</text>
</comment>